<organism evidence="1">
    <name type="scientific">Aplanochytrium stocchinoi</name>
    <dbReference type="NCBI Taxonomy" id="215587"/>
    <lineage>
        <taxon>Eukaryota</taxon>
        <taxon>Sar</taxon>
        <taxon>Stramenopiles</taxon>
        <taxon>Bigyra</taxon>
        <taxon>Labyrinthulomycetes</taxon>
        <taxon>Thraustochytrida</taxon>
        <taxon>Thraustochytriidae</taxon>
        <taxon>Aplanochytrium</taxon>
    </lineage>
</organism>
<reference evidence="1" key="1">
    <citation type="submission" date="2021-01" db="EMBL/GenBank/DDBJ databases">
        <authorList>
            <person name="Corre E."/>
            <person name="Pelletier E."/>
            <person name="Niang G."/>
            <person name="Scheremetjew M."/>
            <person name="Finn R."/>
            <person name="Kale V."/>
            <person name="Holt S."/>
            <person name="Cochrane G."/>
            <person name="Meng A."/>
            <person name="Brown T."/>
            <person name="Cohen L."/>
        </authorList>
    </citation>
    <scope>NUCLEOTIDE SEQUENCE</scope>
    <source>
        <strain evidence="1">GSBS06</strain>
    </source>
</reference>
<sequence length="436" mass="48197">MVRTKQQSGNFFFDAITTLEQELVSSPSTKALAMLNTILDNTFALIVQSIEDADTSQYDLNNCESQGTTFPVIDIYAGFDVPGNLSSIWTECSVVPAPALTPTEAELLVQYDPLIDSYLDLSESSMVQYISESLNSDLLEENGPANVLDFIDYFFVDAASDPENLFYEFLSLRDDNGEDVVDLVVNLNDQGSFIQSLFDTDFVYEDNRVIPGFRVQATQLKVSRINKLLTRFKFLQPISRFVTSNQITFTDTELLIIELTGSYEYDASFVGDKSNPNRKIVQSFSAKLDLTGLDIDFALLLAIDTNKVSSLYLGHFLEVSSPNQEIFPSPTIISCLLSSAFTDGISIPRLSVNIDSLPLTPVSIDLGASVSSNPLQDRAVSPGVEQVLQESVNVALNFYADAIPNVCQNCVRDYINKELKKRGDAARAGIFLSFFC</sequence>
<proteinExistence type="predicted"/>
<protein>
    <submittedName>
        <fullName evidence="1">Uncharacterized protein</fullName>
    </submittedName>
</protein>
<gene>
    <name evidence="1" type="ORF">ASTO00021_LOCUS17464</name>
</gene>
<dbReference type="EMBL" id="HBIN01022730">
    <property type="protein sequence ID" value="CAE0447493.1"/>
    <property type="molecule type" value="Transcribed_RNA"/>
</dbReference>
<dbReference type="AlphaFoldDB" id="A0A7S3V2D6"/>
<name>A0A7S3V2D6_9STRA</name>
<accession>A0A7S3V2D6</accession>
<evidence type="ECO:0000313" key="1">
    <source>
        <dbReference type="EMBL" id="CAE0447493.1"/>
    </source>
</evidence>